<evidence type="ECO:0000256" key="1">
    <source>
        <dbReference type="ARBA" id="ARBA00004123"/>
    </source>
</evidence>
<accession>A0A7R9A1E3</accession>
<dbReference type="GO" id="GO:0016592">
    <property type="term" value="C:mediator complex"/>
    <property type="evidence" value="ECO:0007669"/>
    <property type="project" value="InterPro"/>
</dbReference>
<keyword evidence="4 6" id="KW-0804">Transcription</keyword>
<feature type="region of interest" description="Disordered" evidence="7">
    <location>
        <begin position="150"/>
        <end position="179"/>
    </location>
</feature>
<evidence type="ECO:0000256" key="6">
    <source>
        <dbReference type="RuleBase" id="RU364143"/>
    </source>
</evidence>
<evidence type="ECO:0000313" key="9">
    <source>
        <dbReference type="Proteomes" id="UP000677054"/>
    </source>
</evidence>
<evidence type="ECO:0000256" key="3">
    <source>
        <dbReference type="ARBA" id="ARBA00023015"/>
    </source>
</evidence>
<dbReference type="PANTHER" id="PTHR13104">
    <property type="entry name" value="MED-6-RELATED"/>
    <property type="match status" value="1"/>
</dbReference>
<comment type="function">
    <text evidence="6">Component of the Mediator complex, a coactivator involved in the regulated transcription of nearly all RNA polymerase II-dependent genes. Mediator functions as a bridge to convey information from gene-specific regulatory proteins to the basal RNA polymerase II transcription machinery. Mediator is recruited to promoters by direct interactions with regulatory proteins and serves as a scaffold for the assembly of a functional preinitiation complex with RNA polymerase II and the general transcription factors.</text>
</comment>
<dbReference type="GO" id="GO:0006357">
    <property type="term" value="P:regulation of transcription by RNA polymerase II"/>
    <property type="evidence" value="ECO:0007669"/>
    <property type="project" value="InterPro"/>
</dbReference>
<proteinExistence type="inferred from homology"/>
<comment type="similarity">
    <text evidence="2 6">Belongs to the Mediator complex subunit 6 family.</text>
</comment>
<evidence type="ECO:0000256" key="4">
    <source>
        <dbReference type="ARBA" id="ARBA00023163"/>
    </source>
</evidence>
<dbReference type="Pfam" id="PF04934">
    <property type="entry name" value="Med6"/>
    <property type="match status" value="1"/>
</dbReference>
<reference evidence="8" key="1">
    <citation type="submission" date="2020-11" db="EMBL/GenBank/DDBJ databases">
        <authorList>
            <person name="Tran Van P."/>
        </authorList>
    </citation>
    <scope>NUCLEOTIDE SEQUENCE</scope>
</reference>
<dbReference type="Gene3D" id="3.10.450.580">
    <property type="entry name" value="Mediator complex, subunit Med6"/>
    <property type="match status" value="1"/>
</dbReference>
<protein>
    <recommendedName>
        <fullName evidence="6">Mediator of RNA polymerase II transcription subunit 6</fullName>
    </recommendedName>
    <alternativeName>
        <fullName evidence="6">Mediator complex subunit 6</fullName>
    </alternativeName>
</protein>
<dbReference type="GO" id="GO:0003712">
    <property type="term" value="F:transcription coregulator activity"/>
    <property type="evidence" value="ECO:0007669"/>
    <property type="project" value="InterPro"/>
</dbReference>
<evidence type="ECO:0000313" key="8">
    <source>
        <dbReference type="EMBL" id="CAD7242480.1"/>
    </source>
</evidence>
<dbReference type="OrthoDB" id="344220at2759"/>
<dbReference type="AlphaFoldDB" id="A0A7R9A1E3"/>
<keyword evidence="3 6" id="KW-0805">Transcription regulation</keyword>
<organism evidence="8">
    <name type="scientific">Darwinula stevensoni</name>
    <dbReference type="NCBI Taxonomy" id="69355"/>
    <lineage>
        <taxon>Eukaryota</taxon>
        <taxon>Metazoa</taxon>
        <taxon>Ecdysozoa</taxon>
        <taxon>Arthropoda</taxon>
        <taxon>Crustacea</taxon>
        <taxon>Oligostraca</taxon>
        <taxon>Ostracoda</taxon>
        <taxon>Podocopa</taxon>
        <taxon>Podocopida</taxon>
        <taxon>Darwinulocopina</taxon>
        <taxon>Darwinuloidea</taxon>
        <taxon>Darwinulidae</taxon>
        <taxon>Darwinula</taxon>
    </lineage>
</organism>
<dbReference type="InterPro" id="IPR038566">
    <property type="entry name" value="Mediator_Med6_sf"/>
</dbReference>
<feature type="region of interest" description="Disordered" evidence="7">
    <location>
        <begin position="191"/>
        <end position="282"/>
    </location>
</feature>
<name>A0A7R9A1E3_9CRUS</name>
<gene>
    <name evidence="6" type="primary">MED6</name>
    <name evidence="8" type="ORF">DSTB1V02_LOCUS2445</name>
</gene>
<dbReference type="EMBL" id="LR899791">
    <property type="protein sequence ID" value="CAD7242480.1"/>
    <property type="molecule type" value="Genomic_DNA"/>
</dbReference>
<sequence>MVDQKGNENPLGVSWHNSPAIPMLSPATVMDYFSDTSNPFYDNTCNNEIVKMQRLNPEQLSQMTGIEYTLLHVQEPILYVVRKQHRLSPTQVTPLNDYYIIAGVVYQAPDLTAVLNSRIMSVVHNMKEAFDEASSYSRYHPSKGYWWEFPNQESGKDKAPPKKKVKKTKEEPSSTFQRQCLDMLLDEWTRRFPPRPILPGPGPQASTQTDSSKPGGLPSATTATSAPIPNAGSGLTSTAAGGMSSLPAVQLPQGGDDGKVEVKQEPSSPQAMPPPDKKFLSS</sequence>
<comment type="subcellular location">
    <subcellularLocation>
        <location evidence="1 6">Nucleus</location>
    </subcellularLocation>
</comment>
<dbReference type="Proteomes" id="UP000677054">
    <property type="component" value="Unassembled WGS sequence"/>
</dbReference>
<keyword evidence="9" id="KW-1185">Reference proteome</keyword>
<dbReference type="EMBL" id="CAJPEV010000274">
    <property type="protein sequence ID" value="CAG0883279.1"/>
    <property type="molecule type" value="Genomic_DNA"/>
</dbReference>
<evidence type="ECO:0000256" key="7">
    <source>
        <dbReference type="SAM" id="MobiDB-lite"/>
    </source>
</evidence>
<keyword evidence="5 6" id="KW-0539">Nucleus</keyword>
<evidence type="ECO:0000256" key="2">
    <source>
        <dbReference type="ARBA" id="ARBA00007526"/>
    </source>
</evidence>
<dbReference type="InterPro" id="IPR007018">
    <property type="entry name" value="Mediator_Med6"/>
</dbReference>
<keyword evidence="6" id="KW-0010">Activator</keyword>
<comment type="subunit">
    <text evidence="6">Component of the Mediator complex.</text>
</comment>
<evidence type="ECO:0000256" key="5">
    <source>
        <dbReference type="ARBA" id="ARBA00023242"/>
    </source>
</evidence>
<feature type="compositionally biased region" description="Low complexity" evidence="7">
    <location>
        <begin position="231"/>
        <end position="245"/>
    </location>
</feature>